<dbReference type="AlphaFoldDB" id="A0A4R8M1W0"/>
<evidence type="ECO:0000256" key="1">
    <source>
        <dbReference type="ARBA" id="ARBA00011040"/>
    </source>
</evidence>
<feature type="domain" description="ArsA/GET3 Anion-transporting ATPase-like" evidence="2">
    <location>
        <begin position="3"/>
        <end position="307"/>
    </location>
</feature>
<dbReference type="InterPro" id="IPR016300">
    <property type="entry name" value="ATPase_ArsA/GET3"/>
</dbReference>
<protein>
    <submittedName>
        <fullName evidence="3">Arsenite efflux ATP-binding protein ArsA</fullName>
    </submittedName>
</protein>
<dbReference type="InterPro" id="IPR027417">
    <property type="entry name" value="P-loop_NTPase"/>
</dbReference>
<gene>
    <name evidence="3" type="ORF">C8D99_11745</name>
</gene>
<dbReference type="RefSeq" id="WP_243833912.1">
    <property type="nucleotide sequence ID" value="NZ_SORI01000017.1"/>
</dbReference>
<proteinExistence type="inferred from homology"/>
<organism evidence="3 4">
    <name type="scientific">Aminivibrio pyruvatiphilus</name>
    <dbReference type="NCBI Taxonomy" id="1005740"/>
    <lineage>
        <taxon>Bacteria</taxon>
        <taxon>Thermotogati</taxon>
        <taxon>Synergistota</taxon>
        <taxon>Synergistia</taxon>
        <taxon>Synergistales</taxon>
        <taxon>Aminobacteriaceae</taxon>
        <taxon>Aminivibrio</taxon>
    </lineage>
</organism>
<dbReference type="Gene3D" id="3.40.50.300">
    <property type="entry name" value="P-loop containing nucleotide triphosphate hydrolases"/>
    <property type="match status" value="1"/>
</dbReference>
<evidence type="ECO:0000259" key="2">
    <source>
        <dbReference type="Pfam" id="PF02374"/>
    </source>
</evidence>
<comment type="caution">
    <text evidence="3">The sequence shown here is derived from an EMBL/GenBank/DDBJ whole genome shotgun (WGS) entry which is preliminary data.</text>
</comment>
<evidence type="ECO:0000313" key="4">
    <source>
        <dbReference type="Proteomes" id="UP000295066"/>
    </source>
</evidence>
<dbReference type="SUPFAM" id="SSF52540">
    <property type="entry name" value="P-loop containing nucleoside triphosphate hydrolases"/>
    <property type="match status" value="1"/>
</dbReference>
<dbReference type="GO" id="GO:0016887">
    <property type="term" value="F:ATP hydrolysis activity"/>
    <property type="evidence" value="ECO:0007669"/>
    <property type="project" value="InterPro"/>
</dbReference>
<dbReference type="Proteomes" id="UP000295066">
    <property type="component" value="Unassembled WGS sequence"/>
</dbReference>
<keyword evidence="3" id="KW-0547">Nucleotide-binding</keyword>
<accession>A0A4R8M1W0</accession>
<keyword evidence="4" id="KW-1185">Reference proteome</keyword>
<reference evidence="3 4" key="1">
    <citation type="submission" date="2019-03" db="EMBL/GenBank/DDBJ databases">
        <title>Genomic Encyclopedia of Type Strains, Phase IV (KMG-IV): sequencing the most valuable type-strain genomes for metagenomic binning, comparative biology and taxonomic classification.</title>
        <authorList>
            <person name="Goeker M."/>
        </authorList>
    </citation>
    <scope>NUCLEOTIDE SEQUENCE [LARGE SCALE GENOMIC DNA]</scope>
    <source>
        <strain evidence="3 4">DSM 25964</strain>
    </source>
</reference>
<keyword evidence="3" id="KW-0067">ATP-binding</keyword>
<dbReference type="Pfam" id="PF02374">
    <property type="entry name" value="ArsA_ATPase"/>
    <property type="match status" value="1"/>
</dbReference>
<dbReference type="EMBL" id="SORI01000017">
    <property type="protein sequence ID" value="TDY56742.1"/>
    <property type="molecule type" value="Genomic_DNA"/>
</dbReference>
<dbReference type="CDD" id="cd02035">
    <property type="entry name" value="ArsA"/>
    <property type="match status" value="1"/>
</dbReference>
<evidence type="ECO:0000313" key="3">
    <source>
        <dbReference type="EMBL" id="TDY56742.1"/>
    </source>
</evidence>
<dbReference type="NCBIfam" id="TIGR00345">
    <property type="entry name" value="GET3_arsA_TRC40"/>
    <property type="match status" value="1"/>
</dbReference>
<dbReference type="PANTHER" id="PTHR10803">
    <property type="entry name" value="ARSENICAL PUMP-DRIVING ATPASE ARSENITE-TRANSLOCATING ATPASE"/>
    <property type="match status" value="1"/>
</dbReference>
<dbReference type="InterPro" id="IPR025723">
    <property type="entry name" value="ArsA/GET3_ATPase-like"/>
</dbReference>
<dbReference type="PANTHER" id="PTHR10803:SF3">
    <property type="entry name" value="ATPASE GET3"/>
    <property type="match status" value="1"/>
</dbReference>
<name>A0A4R8M1W0_9BACT</name>
<comment type="similarity">
    <text evidence="1">Belongs to the arsA ATPase family.</text>
</comment>
<sequence>MKQFTFFGGKGGTGKTSCAASYALSLAARGVRTLVVSTDPAHSLADAFDKPIGFQTVPLCPNLWGLEIDAEVEAKKYMKSIQDKMLDLVSATIVDEIKRQIEIAYMSPGAEEAAIFDKFIELMESVGRDYDVIVFDTAPTGHTLRLLTLPEILGAWIEHLIEKRQKAMNLMKMAARYDKPLAERIANDPIIQTLTARRDKFALARKYLTDREASVFYFVLNPEKLPILETARAVDLLSRHGIAVGGVVVNKVIPPDAGPFLEKKRLSQEGYLREIRSRFSPMPIIELPMLDDDIQGMDQLQTISALMGGLDS</sequence>
<dbReference type="GO" id="GO:0005524">
    <property type="term" value="F:ATP binding"/>
    <property type="evidence" value="ECO:0007669"/>
    <property type="project" value="UniProtKB-KW"/>
</dbReference>